<dbReference type="EMBL" id="CH933807">
    <property type="protein sequence ID" value="EDW11105.1"/>
    <property type="molecule type" value="Genomic_DNA"/>
</dbReference>
<sequence>MKSRMASLIKKTGKPYTESDKLPYINNYGALELEAAAALLMLRYQYEIKAANVKQTTPPLSTATVIGGGAASFEPIAEESTPKEPMRSSMTAASQPLKKRSIPPHLLRRSLTPAKATPPPTPTPSCSSSSSNNSVAAIGGSTIVKAKQKATSTAACNKALLKSCRNMIREFLDNQELI</sequence>
<dbReference type="Proteomes" id="UP000009192">
    <property type="component" value="Unassembled WGS sequence"/>
</dbReference>
<reference evidence="2 3" key="1">
    <citation type="journal article" date="2007" name="Nature">
        <title>Evolution of genes and genomes on the Drosophila phylogeny.</title>
        <authorList>
            <consortium name="Drosophila 12 Genomes Consortium"/>
            <person name="Clark A.G."/>
            <person name="Eisen M.B."/>
            <person name="Smith D.R."/>
            <person name="Bergman C.M."/>
            <person name="Oliver B."/>
            <person name="Markow T.A."/>
            <person name="Kaufman T.C."/>
            <person name="Kellis M."/>
            <person name="Gelbart W."/>
            <person name="Iyer V.N."/>
            <person name="Pollard D.A."/>
            <person name="Sackton T.B."/>
            <person name="Larracuente A.M."/>
            <person name="Singh N.D."/>
            <person name="Abad J.P."/>
            <person name="Abt D.N."/>
            <person name="Adryan B."/>
            <person name="Aguade M."/>
            <person name="Akashi H."/>
            <person name="Anderson W.W."/>
            <person name="Aquadro C.F."/>
            <person name="Ardell D.H."/>
            <person name="Arguello R."/>
            <person name="Artieri C.G."/>
            <person name="Barbash D.A."/>
            <person name="Barker D."/>
            <person name="Barsanti P."/>
            <person name="Batterham P."/>
            <person name="Batzoglou S."/>
            <person name="Begun D."/>
            <person name="Bhutkar A."/>
            <person name="Blanco E."/>
            <person name="Bosak S.A."/>
            <person name="Bradley R.K."/>
            <person name="Brand A.D."/>
            <person name="Brent M.R."/>
            <person name="Brooks A.N."/>
            <person name="Brown R.H."/>
            <person name="Butlin R.K."/>
            <person name="Caggese C."/>
            <person name="Calvi B.R."/>
            <person name="Bernardo de Carvalho A."/>
            <person name="Caspi A."/>
            <person name="Castrezana S."/>
            <person name="Celniker S.E."/>
            <person name="Chang J.L."/>
            <person name="Chapple C."/>
            <person name="Chatterji S."/>
            <person name="Chinwalla A."/>
            <person name="Civetta A."/>
            <person name="Clifton S.W."/>
            <person name="Comeron J.M."/>
            <person name="Costello J.C."/>
            <person name="Coyne J.A."/>
            <person name="Daub J."/>
            <person name="David R.G."/>
            <person name="Delcher A.L."/>
            <person name="Delehaunty K."/>
            <person name="Do C.B."/>
            <person name="Ebling H."/>
            <person name="Edwards K."/>
            <person name="Eickbush T."/>
            <person name="Evans J.D."/>
            <person name="Filipski A."/>
            <person name="Findeiss S."/>
            <person name="Freyhult E."/>
            <person name="Fulton L."/>
            <person name="Fulton R."/>
            <person name="Garcia A.C."/>
            <person name="Gardiner A."/>
            <person name="Garfield D.A."/>
            <person name="Garvin B.E."/>
            <person name="Gibson G."/>
            <person name="Gilbert D."/>
            <person name="Gnerre S."/>
            <person name="Godfrey J."/>
            <person name="Good R."/>
            <person name="Gotea V."/>
            <person name="Gravely B."/>
            <person name="Greenberg A.J."/>
            <person name="Griffiths-Jones S."/>
            <person name="Gross S."/>
            <person name="Guigo R."/>
            <person name="Gustafson E.A."/>
            <person name="Haerty W."/>
            <person name="Hahn M.W."/>
            <person name="Halligan D.L."/>
            <person name="Halpern A.L."/>
            <person name="Halter G.M."/>
            <person name="Han M.V."/>
            <person name="Heger A."/>
            <person name="Hillier L."/>
            <person name="Hinrichs A.S."/>
            <person name="Holmes I."/>
            <person name="Hoskins R.A."/>
            <person name="Hubisz M.J."/>
            <person name="Hultmark D."/>
            <person name="Huntley M.A."/>
            <person name="Jaffe D.B."/>
            <person name="Jagadeeshan S."/>
            <person name="Jeck W.R."/>
            <person name="Johnson J."/>
            <person name="Jones C.D."/>
            <person name="Jordan W.C."/>
            <person name="Karpen G.H."/>
            <person name="Kataoka E."/>
            <person name="Keightley P.D."/>
            <person name="Kheradpour P."/>
            <person name="Kirkness E.F."/>
            <person name="Koerich L.B."/>
            <person name="Kristiansen K."/>
            <person name="Kudrna D."/>
            <person name="Kulathinal R.J."/>
            <person name="Kumar S."/>
            <person name="Kwok R."/>
            <person name="Lander E."/>
            <person name="Langley C.H."/>
            <person name="Lapoint R."/>
            <person name="Lazzaro B.P."/>
            <person name="Lee S.J."/>
            <person name="Levesque L."/>
            <person name="Li R."/>
            <person name="Lin C.F."/>
            <person name="Lin M.F."/>
            <person name="Lindblad-Toh K."/>
            <person name="Llopart A."/>
            <person name="Long M."/>
            <person name="Low L."/>
            <person name="Lozovsky E."/>
            <person name="Lu J."/>
            <person name="Luo M."/>
            <person name="Machado C.A."/>
            <person name="Makalowski W."/>
            <person name="Marzo M."/>
            <person name="Matsuda M."/>
            <person name="Matzkin L."/>
            <person name="McAllister B."/>
            <person name="McBride C.S."/>
            <person name="McKernan B."/>
            <person name="McKernan K."/>
            <person name="Mendez-Lago M."/>
            <person name="Minx P."/>
            <person name="Mollenhauer M.U."/>
            <person name="Montooth K."/>
            <person name="Mount S.M."/>
            <person name="Mu X."/>
            <person name="Myers E."/>
            <person name="Negre B."/>
            <person name="Newfeld S."/>
            <person name="Nielsen R."/>
            <person name="Noor M.A."/>
            <person name="O'Grady P."/>
            <person name="Pachter L."/>
            <person name="Papaceit M."/>
            <person name="Parisi M.J."/>
            <person name="Parisi M."/>
            <person name="Parts L."/>
            <person name="Pedersen J.S."/>
            <person name="Pesole G."/>
            <person name="Phillippy A.M."/>
            <person name="Ponting C.P."/>
            <person name="Pop M."/>
            <person name="Porcelli D."/>
            <person name="Powell J.R."/>
            <person name="Prohaska S."/>
            <person name="Pruitt K."/>
            <person name="Puig M."/>
            <person name="Quesneville H."/>
            <person name="Ram K.R."/>
            <person name="Rand D."/>
            <person name="Rasmussen M.D."/>
            <person name="Reed L.K."/>
            <person name="Reenan R."/>
            <person name="Reily A."/>
            <person name="Remington K.A."/>
            <person name="Rieger T.T."/>
            <person name="Ritchie M.G."/>
            <person name="Robin C."/>
            <person name="Rogers Y.H."/>
            <person name="Rohde C."/>
            <person name="Rozas J."/>
            <person name="Rubenfield M.J."/>
            <person name="Ruiz A."/>
            <person name="Russo S."/>
            <person name="Salzberg S.L."/>
            <person name="Sanchez-Gracia A."/>
            <person name="Saranga D.J."/>
            <person name="Sato H."/>
            <person name="Schaeffer S.W."/>
            <person name="Schatz M.C."/>
            <person name="Schlenke T."/>
            <person name="Schwartz R."/>
            <person name="Segarra C."/>
            <person name="Singh R.S."/>
            <person name="Sirot L."/>
            <person name="Sirota M."/>
            <person name="Sisneros N.B."/>
            <person name="Smith C.D."/>
            <person name="Smith T.F."/>
            <person name="Spieth J."/>
            <person name="Stage D.E."/>
            <person name="Stark A."/>
            <person name="Stephan W."/>
            <person name="Strausberg R.L."/>
            <person name="Strempel S."/>
            <person name="Sturgill D."/>
            <person name="Sutton G."/>
            <person name="Sutton G.G."/>
            <person name="Tao W."/>
            <person name="Teichmann S."/>
            <person name="Tobari Y.N."/>
            <person name="Tomimura Y."/>
            <person name="Tsolas J.M."/>
            <person name="Valente V.L."/>
            <person name="Venter E."/>
            <person name="Venter J.C."/>
            <person name="Vicario S."/>
            <person name="Vieira F.G."/>
            <person name="Vilella A.J."/>
            <person name="Villasante A."/>
            <person name="Walenz B."/>
            <person name="Wang J."/>
            <person name="Wasserman M."/>
            <person name="Watts T."/>
            <person name="Wilson D."/>
            <person name="Wilson R.K."/>
            <person name="Wing R.A."/>
            <person name="Wolfner M.F."/>
            <person name="Wong A."/>
            <person name="Wong G.K."/>
            <person name="Wu C.I."/>
            <person name="Wu G."/>
            <person name="Yamamoto D."/>
            <person name="Yang H.P."/>
            <person name="Yang S.P."/>
            <person name="Yorke J.A."/>
            <person name="Yoshida K."/>
            <person name="Zdobnov E."/>
            <person name="Zhang P."/>
            <person name="Zhang Y."/>
            <person name="Zimin A.V."/>
            <person name="Baldwin J."/>
            <person name="Abdouelleil A."/>
            <person name="Abdulkadir J."/>
            <person name="Abebe A."/>
            <person name="Abera B."/>
            <person name="Abreu J."/>
            <person name="Acer S.C."/>
            <person name="Aftuck L."/>
            <person name="Alexander A."/>
            <person name="An P."/>
            <person name="Anderson E."/>
            <person name="Anderson S."/>
            <person name="Arachi H."/>
            <person name="Azer M."/>
            <person name="Bachantsang P."/>
            <person name="Barry A."/>
            <person name="Bayul T."/>
            <person name="Berlin A."/>
            <person name="Bessette D."/>
            <person name="Bloom T."/>
            <person name="Blye J."/>
            <person name="Boguslavskiy L."/>
            <person name="Bonnet C."/>
            <person name="Boukhgalter B."/>
            <person name="Bourzgui I."/>
            <person name="Brown A."/>
            <person name="Cahill P."/>
            <person name="Channer S."/>
            <person name="Cheshatsang Y."/>
            <person name="Chuda L."/>
            <person name="Citroen M."/>
            <person name="Collymore A."/>
            <person name="Cooke P."/>
            <person name="Costello M."/>
            <person name="D'Aco K."/>
            <person name="Daza R."/>
            <person name="De Haan G."/>
            <person name="DeGray S."/>
            <person name="DeMaso C."/>
            <person name="Dhargay N."/>
            <person name="Dooley K."/>
            <person name="Dooley E."/>
            <person name="Doricent M."/>
            <person name="Dorje P."/>
            <person name="Dorjee K."/>
            <person name="Dupes A."/>
            <person name="Elong R."/>
            <person name="Falk J."/>
            <person name="Farina A."/>
            <person name="Faro S."/>
            <person name="Ferguson D."/>
            <person name="Fisher S."/>
            <person name="Foley C.D."/>
            <person name="Franke A."/>
            <person name="Friedrich D."/>
            <person name="Gadbois L."/>
            <person name="Gearin G."/>
            <person name="Gearin C.R."/>
            <person name="Giannoukos G."/>
            <person name="Goode T."/>
            <person name="Graham J."/>
            <person name="Grandbois E."/>
            <person name="Grewal S."/>
            <person name="Gyaltsen K."/>
            <person name="Hafez N."/>
            <person name="Hagos B."/>
            <person name="Hall J."/>
            <person name="Henson C."/>
            <person name="Hollinger A."/>
            <person name="Honan T."/>
            <person name="Huard M.D."/>
            <person name="Hughes L."/>
            <person name="Hurhula B."/>
            <person name="Husby M.E."/>
            <person name="Kamat A."/>
            <person name="Kanga B."/>
            <person name="Kashin S."/>
            <person name="Khazanovich D."/>
            <person name="Kisner P."/>
            <person name="Lance K."/>
            <person name="Lara M."/>
            <person name="Lee W."/>
            <person name="Lennon N."/>
            <person name="Letendre F."/>
            <person name="LeVine R."/>
            <person name="Lipovsky A."/>
            <person name="Liu X."/>
            <person name="Liu J."/>
            <person name="Liu S."/>
            <person name="Lokyitsang T."/>
            <person name="Lokyitsang Y."/>
            <person name="Lubonja R."/>
            <person name="Lui A."/>
            <person name="MacDonald P."/>
            <person name="Magnisalis V."/>
            <person name="Maru K."/>
            <person name="Matthews C."/>
            <person name="McCusker W."/>
            <person name="McDonough S."/>
            <person name="Mehta T."/>
            <person name="Meldrim J."/>
            <person name="Meneus L."/>
            <person name="Mihai O."/>
            <person name="Mihalev A."/>
            <person name="Mihova T."/>
            <person name="Mittelman R."/>
            <person name="Mlenga V."/>
            <person name="Montmayeur A."/>
            <person name="Mulrain L."/>
            <person name="Navidi A."/>
            <person name="Naylor J."/>
            <person name="Negash T."/>
            <person name="Nguyen T."/>
            <person name="Nguyen N."/>
            <person name="Nicol R."/>
            <person name="Norbu C."/>
            <person name="Norbu N."/>
            <person name="Novod N."/>
            <person name="O'Neill B."/>
            <person name="Osman S."/>
            <person name="Markiewicz E."/>
            <person name="Oyono O.L."/>
            <person name="Patti C."/>
            <person name="Phunkhang P."/>
            <person name="Pierre F."/>
            <person name="Priest M."/>
            <person name="Raghuraman S."/>
            <person name="Rege F."/>
            <person name="Reyes R."/>
            <person name="Rise C."/>
            <person name="Rogov P."/>
            <person name="Ross K."/>
            <person name="Ryan E."/>
            <person name="Settipalli S."/>
            <person name="Shea T."/>
            <person name="Sherpa N."/>
            <person name="Shi L."/>
            <person name="Shih D."/>
            <person name="Sparrow T."/>
            <person name="Spaulding J."/>
            <person name="Stalker J."/>
            <person name="Stange-Thomann N."/>
            <person name="Stavropoulos S."/>
            <person name="Stone C."/>
            <person name="Strader C."/>
            <person name="Tesfaye S."/>
            <person name="Thomson T."/>
            <person name="Thoulutsang Y."/>
            <person name="Thoulutsang D."/>
            <person name="Topham K."/>
            <person name="Topping I."/>
            <person name="Tsamla T."/>
            <person name="Vassiliev H."/>
            <person name="Vo A."/>
            <person name="Wangchuk T."/>
            <person name="Wangdi T."/>
            <person name="Weiand M."/>
            <person name="Wilkinson J."/>
            <person name="Wilson A."/>
            <person name="Yadav S."/>
            <person name="Young G."/>
            <person name="Yu Q."/>
            <person name="Zembek L."/>
            <person name="Zhong D."/>
            <person name="Zimmer A."/>
            <person name="Zwirko Z."/>
            <person name="Jaffe D.B."/>
            <person name="Alvarez P."/>
            <person name="Brockman W."/>
            <person name="Butler J."/>
            <person name="Chin C."/>
            <person name="Gnerre S."/>
            <person name="Grabherr M."/>
            <person name="Kleber M."/>
            <person name="Mauceli E."/>
            <person name="MacCallum I."/>
        </authorList>
    </citation>
    <scope>NUCLEOTIDE SEQUENCE [LARGE SCALE GENOMIC DNA]</scope>
    <source>
        <strain evidence="3">Tucson 15081-1352.22</strain>
    </source>
</reference>
<dbReference type="HOGENOM" id="CLU_129484_0_0_1"/>
<feature type="compositionally biased region" description="Basic residues" evidence="1">
    <location>
        <begin position="97"/>
        <end position="108"/>
    </location>
</feature>
<dbReference type="PhylomeDB" id="B4KGB8"/>
<feature type="region of interest" description="Disordered" evidence="1">
    <location>
        <begin position="75"/>
        <end position="132"/>
    </location>
</feature>
<dbReference type="OMA" id="QYDRQVC"/>
<evidence type="ECO:0000256" key="1">
    <source>
        <dbReference type="SAM" id="MobiDB-lite"/>
    </source>
</evidence>
<accession>B4KGB8</accession>
<evidence type="ECO:0000313" key="2">
    <source>
        <dbReference type="EMBL" id="EDW11105.1"/>
    </source>
</evidence>
<dbReference type="eggNOG" id="ENOG502T95Y">
    <property type="taxonomic scope" value="Eukaryota"/>
</dbReference>
<evidence type="ECO:0000313" key="3">
    <source>
        <dbReference type="Proteomes" id="UP000009192"/>
    </source>
</evidence>
<organism evidence="2 3">
    <name type="scientific">Drosophila mojavensis</name>
    <name type="common">Fruit fly</name>
    <dbReference type="NCBI Taxonomy" id="7230"/>
    <lineage>
        <taxon>Eukaryota</taxon>
        <taxon>Metazoa</taxon>
        <taxon>Ecdysozoa</taxon>
        <taxon>Arthropoda</taxon>
        <taxon>Hexapoda</taxon>
        <taxon>Insecta</taxon>
        <taxon>Pterygota</taxon>
        <taxon>Neoptera</taxon>
        <taxon>Endopterygota</taxon>
        <taxon>Diptera</taxon>
        <taxon>Brachycera</taxon>
        <taxon>Muscomorpha</taxon>
        <taxon>Ephydroidea</taxon>
        <taxon>Drosophilidae</taxon>
        <taxon>Drosophila</taxon>
    </lineage>
</organism>
<protein>
    <submittedName>
        <fullName evidence="2">Uncharacterized protein</fullName>
    </submittedName>
</protein>
<keyword evidence="3" id="KW-1185">Reference proteome</keyword>
<dbReference type="AlphaFoldDB" id="B4KGB8"/>
<dbReference type="KEGG" id="dmo:Dmoj_GI15746"/>
<gene>
    <name evidence="2" type="primary">Dmoj\GI15746</name>
    <name evidence="2" type="ORF">Dmoj_GI15746</name>
</gene>
<dbReference type="OrthoDB" id="7883789at2759"/>
<name>B4KGB8_DROMO</name>
<dbReference type="InParanoid" id="B4KGB8"/>
<proteinExistence type="predicted"/>